<dbReference type="EMBL" id="LWMH01000001">
    <property type="protein sequence ID" value="KZS48430.1"/>
    <property type="molecule type" value="Genomic_DNA"/>
</dbReference>
<accession>A0A163LST3</accession>
<dbReference type="Proteomes" id="UP000076796">
    <property type="component" value="Unassembled WGS sequence"/>
</dbReference>
<gene>
    <name evidence="1" type="ORF">AWU65_22085</name>
</gene>
<evidence type="ECO:0008006" key="3">
    <source>
        <dbReference type="Google" id="ProtNLM"/>
    </source>
</evidence>
<comment type="caution">
    <text evidence="1">The sequence shown here is derived from an EMBL/GenBank/DDBJ whole genome shotgun (WGS) entry which is preliminary data.</text>
</comment>
<protein>
    <recommendedName>
        <fullName evidence="3">Polymerase nucleotidyl transferase domain-containing protein</fullName>
    </recommendedName>
</protein>
<keyword evidence="2" id="KW-1185">Reference proteome</keyword>
<evidence type="ECO:0000313" key="2">
    <source>
        <dbReference type="Proteomes" id="UP000076796"/>
    </source>
</evidence>
<reference evidence="1" key="1">
    <citation type="journal article" date="2016" name="Genome Announc.">
        <title>Draft genomes of two strains of Paenibacillus glucanolyticus with capability to degrade lignocellulose.</title>
        <authorList>
            <person name="Mathews S.L."/>
            <person name="Pawlak J."/>
            <person name="Grunden A.M."/>
        </authorList>
    </citation>
    <scope>NUCLEOTIDE SEQUENCE [LARGE SCALE GENOMIC DNA]</scope>
    <source>
        <strain evidence="1">SLM1</strain>
    </source>
</reference>
<dbReference type="SUPFAM" id="SSF81301">
    <property type="entry name" value="Nucleotidyltransferase"/>
    <property type="match status" value="1"/>
</dbReference>
<dbReference type="InterPro" id="IPR043519">
    <property type="entry name" value="NT_sf"/>
</dbReference>
<evidence type="ECO:0000313" key="1">
    <source>
        <dbReference type="EMBL" id="KZS48430.1"/>
    </source>
</evidence>
<proteinExistence type="predicted"/>
<dbReference type="Gene3D" id="3.30.460.10">
    <property type="entry name" value="Beta Polymerase, domain 2"/>
    <property type="match status" value="1"/>
</dbReference>
<dbReference type="AlphaFoldDB" id="A0A163LST3"/>
<dbReference type="OrthoDB" id="9791330at2"/>
<dbReference type="Gene3D" id="1.20.120.330">
    <property type="entry name" value="Nucleotidyltransferases domain 2"/>
    <property type="match status" value="1"/>
</dbReference>
<sequence length="370" mass="42345">MDVAETLVDHIKNNYPQDIAIVAYYGSYSQGTATKRSDLDFFFIPATPKGYRASIQFVMQDISFDFWPISWERAERMATYQETNTSIIADSILLYSRSDEDLSRFKKLQQTIIDMPPSQQSFINKAEEQLRAVYLHLYKLGKAPYEGNITYYRNEAHDVLIQVLSSLALLNRTYLKSGWGKNQSQIMNFALKPARLEEQMDYIMCADSAESIRDACEHLVESMLSLLIEEKAGLTGQPSYPDRMKGFYEELKGILDKLKTACETGNYPIAYFWSIGAQDEIARFIYYAEHGYWPTSLDSSLNYQQVYLSKGLPDLVSVLDPGNFAPLHEAVLCLESGLEKLLIEEGVTIIRYETLEQFKLDLEKSLEDAK</sequence>
<name>A0A163LST3_9BACL</name>
<organism evidence="1 2">
    <name type="scientific">Paenibacillus glucanolyticus</name>
    <dbReference type="NCBI Taxonomy" id="59843"/>
    <lineage>
        <taxon>Bacteria</taxon>
        <taxon>Bacillati</taxon>
        <taxon>Bacillota</taxon>
        <taxon>Bacilli</taxon>
        <taxon>Bacillales</taxon>
        <taxon>Paenibacillaceae</taxon>
        <taxon>Paenibacillus</taxon>
    </lineage>
</organism>